<protein>
    <submittedName>
        <fullName evidence="1">Uncharacterized protein</fullName>
    </submittedName>
</protein>
<dbReference type="EMBL" id="MT143544">
    <property type="protein sequence ID" value="QJA98005.1"/>
    <property type="molecule type" value="Genomic_DNA"/>
</dbReference>
<sequence length="143" mass="16545">MEMTNYLRKQACLAVIKAMPDMLIGKLVQGRLLGLMKKLQKEAYSELMLGRELNIREVIILSGKINKWMEAVGWHGKEKHSCTFVSFLLYLHNEYIPENERIFGMLDDIFKYFDRVGKAPEATGWAGSRAAKLWTEIFGEKEE</sequence>
<proteinExistence type="predicted"/>
<gene>
    <name evidence="1" type="ORF">MM415B05766_0008</name>
</gene>
<evidence type="ECO:0000313" key="1">
    <source>
        <dbReference type="EMBL" id="QJA98005.1"/>
    </source>
</evidence>
<reference evidence="1" key="1">
    <citation type="submission" date="2020-03" db="EMBL/GenBank/DDBJ databases">
        <title>The deep terrestrial virosphere.</title>
        <authorList>
            <person name="Holmfeldt K."/>
            <person name="Nilsson E."/>
            <person name="Simone D."/>
            <person name="Lopez-Fernandez M."/>
            <person name="Wu X."/>
            <person name="de Brujin I."/>
            <person name="Lundin D."/>
            <person name="Andersson A."/>
            <person name="Bertilsson S."/>
            <person name="Dopson M."/>
        </authorList>
    </citation>
    <scope>NUCLEOTIDE SEQUENCE</scope>
    <source>
        <strain evidence="1">MM415B05766</strain>
    </source>
</reference>
<accession>A0A6M3LZ54</accession>
<dbReference type="AlphaFoldDB" id="A0A6M3LZ54"/>
<name>A0A6M3LZ54_9ZZZZ</name>
<organism evidence="1">
    <name type="scientific">viral metagenome</name>
    <dbReference type="NCBI Taxonomy" id="1070528"/>
    <lineage>
        <taxon>unclassified sequences</taxon>
        <taxon>metagenomes</taxon>
        <taxon>organismal metagenomes</taxon>
    </lineage>
</organism>